<feature type="coiled-coil region" evidence="1">
    <location>
        <begin position="30"/>
        <end position="81"/>
    </location>
</feature>
<keyword evidence="1" id="KW-0175">Coiled coil</keyword>
<dbReference type="PANTHER" id="PTHR23167">
    <property type="entry name" value="CALPONIN HOMOLOGY DOMAIN-CONTAINING PROTEIN DDB_G0272472-RELATED"/>
    <property type="match status" value="1"/>
</dbReference>
<evidence type="ECO:0000313" key="3">
    <source>
        <dbReference type="EMBL" id="KAJ1354716.1"/>
    </source>
</evidence>
<dbReference type="AlphaFoldDB" id="A0AAD5QQ19"/>
<dbReference type="InterPro" id="IPR050540">
    <property type="entry name" value="F-actin_Monoox_Mical"/>
</dbReference>
<name>A0AAD5QQ19_PARTN</name>
<evidence type="ECO:0000259" key="2">
    <source>
        <dbReference type="PROSITE" id="PS50021"/>
    </source>
</evidence>
<protein>
    <recommendedName>
        <fullName evidence="2">Calponin-homology (CH) domain-containing protein</fullName>
    </recommendedName>
</protein>
<dbReference type="PROSITE" id="PS50021">
    <property type="entry name" value="CH"/>
    <property type="match status" value="1"/>
</dbReference>
<gene>
    <name evidence="3" type="ORF">KIN20_011722</name>
</gene>
<sequence>MSCVRESIQRRSDFYCTLHGTKSYTGTSLGEELQAALSELEKARESLRLSQSECAALRTTNEKLEADLKATLEELQFIREEKLLRKSAAGNTFSRLNYVMPTCIISEKFPALVNRKRVLLQQDNTRPQTARKTNEKFNQFDGVKSFDSSLIDCTKVDESRQSWISNKLSEKIACLEEEIEGLNALIESERRSHKAQLEDFIIAVKAAEREREEAQAELNRLLEVSRTISSADEMLWANLMQKYQCSTKWSALLAWAQAHLADYPTIFVTNFARDWNDGRAFCALVHHFQPKMVDRLILEEPKLCPVLAVQLAEKLKMHVDPKIFLNPTQDYRDVMVVVFELYKKLVTDEEQTRCSLDL</sequence>
<dbReference type="Proteomes" id="UP001196413">
    <property type="component" value="Unassembled WGS sequence"/>
</dbReference>
<dbReference type="EMBL" id="JAHQIW010002164">
    <property type="protein sequence ID" value="KAJ1354716.1"/>
    <property type="molecule type" value="Genomic_DNA"/>
</dbReference>
<dbReference type="InterPro" id="IPR001715">
    <property type="entry name" value="CH_dom"/>
</dbReference>
<dbReference type="Gene3D" id="1.10.418.10">
    <property type="entry name" value="Calponin-like domain"/>
    <property type="match status" value="1"/>
</dbReference>
<proteinExistence type="predicted"/>
<dbReference type="InterPro" id="IPR036872">
    <property type="entry name" value="CH_dom_sf"/>
</dbReference>
<comment type="caution">
    <text evidence="3">The sequence shown here is derived from an EMBL/GenBank/DDBJ whole genome shotgun (WGS) entry which is preliminary data.</text>
</comment>
<reference evidence="3" key="1">
    <citation type="submission" date="2021-06" db="EMBL/GenBank/DDBJ databases">
        <title>Parelaphostrongylus tenuis whole genome reference sequence.</title>
        <authorList>
            <person name="Garwood T.J."/>
            <person name="Larsen P.A."/>
            <person name="Fountain-Jones N.M."/>
            <person name="Garbe J.R."/>
            <person name="Macchietto M.G."/>
            <person name="Kania S.A."/>
            <person name="Gerhold R.W."/>
            <person name="Richards J.E."/>
            <person name="Wolf T.M."/>
        </authorList>
    </citation>
    <scope>NUCLEOTIDE SEQUENCE</scope>
    <source>
        <strain evidence="3">MNPRO001-30</strain>
        <tissue evidence="3">Meninges</tissue>
    </source>
</reference>
<organism evidence="3 4">
    <name type="scientific">Parelaphostrongylus tenuis</name>
    <name type="common">Meningeal worm</name>
    <dbReference type="NCBI Taxonomy" id="148309"/>
    <lineage>
        <taxon>Eukaryota</taxon>
        <taxon>Metazoa</taxon>
        <taxon>Ecdysozoa</taxon>
        <taxon>Nematoda</taxon>
        <taxon>Chromadorea</taxon>
        <taxon>Rhabditida</taxon>
        <taxon>Rhabditina</taxon>
        <taxon>Rhabditomorpha</taxon>
        <taxon>Strongyloidea</taxon>
        <taxon>Metastrongylidae</taxon>
        <taxon>Parelaphostrongylus</taxon>
    </lineage>
</organism>
<dbReference type="InterPro" id="IPR036397">
    <property type="entry name" value="RNaseH_sf"/>
</dbReference>
<feature type="coiled-coil region" evidence="1">
    <location>
        <begin position="165"/>
        <end position="224"/>
    </location>
</feature>
<evidence type="ECO:0000256" key="1">
    <source>
        <dbReference type="SAM" id="Coils"/>
    </source>
</evidence>
<dbReference type="PANTHER" id="PTHR23167:SF46">
    <property type="entry name" value="EPS15 HOMOLOGY DOMAIN CONTAINING PROTEIN-BINDING PROTEIN 1, ISOFORM F"/>
    <property type="match status" value="1"/>
</dbReference>
<dbReference type="SUPFAM" id="SSF47576">
    <property type="entry name" value="Calponin-homology domain, CH-domain"/>
    <property type="match status" value="1"/>
</dbReference>
<evidence type="ECO:0000313" key="4">
    <source>
        <dbReference type="Proteomes" id="UP001196413"/>
    </source>
</evidence>
<feature type="domain" description="Calponin-homology (CH)" evidence="2">
    <location>
        <begin position="246"/>
        <end position="358"/>
    </location>
</feature>
<dbReference type="Pfam" id="PF00307">
    <property type="entry name" value="CH"/>
    <property type="match status" value="1"/>
</dbReference>
<accession>A0AAD5QQ19</accession>
<dbReference type="GO" id="GO:0003676">
    <property type="term" value="F:nucleic acid binding"/>
    <property type="evidence" value="ECO:0007669"/>
    <property type="project" value="InterPro"/>
</dbReference>
<keyword evidence="4" id="KW-1185">Reference proteome</keyword>
<dbReference type="Gene3D" id="3.30.420.10">
    <property type="entry name" value="Ribonuclease H-like superfamily/Ribonuclease H"/>
    <property type="match status" value="1"/>
</dbReference>